<evidence type="ECO:0000313" key="4">
    <source>
        <dbReference type="EMBL" id="NDL62960.1"/>
    </source>
</evidence>
<dbReference type="InterPro" id="IPR029063">
    <property type="entry name" value="SAM-dependent_MTases_sf"/>
</dbReference>
<keyword evidence="1 4" id="KW-0489">Methyltransferase</keyword>
<evidence type="ECO:0000256" key="1">
    <source>
        <dbReference type="ARBA" id="ARBA00022603"/>
    </source>
</evidence>
<dbReference type="GO" id="GO:0032259">
    <property type="term" value="P:methylation"/>
    <property type="evidence" value="ECO:0007669"/>
    <property type="project" value="UniProtKB-KW"/>
</dbReference>
<comment type="caution">
    <text evidence="4">The sequence shown here is derived from an EMBL/GenBank/DDBJ whole genome shotgun (WGS) entry which is preliminary data.</text>
</comment>
<reference evidence="4 5" key="2">
    <citation type="submission" date="2020-02" db="EMBL/GenBank/DDBJ databases">
        <title>The new genus of Enterobacteriales.</title>
        <authorList>
            <person name="Kim I.S."/>
        </authorList>
    </citation>
    <scope>NUCLEOTIDE SEQUENCE [LARGE SCALE GENOMIC DNA]</scope>
    <source>
        <strain evidence="4 5">SAP-6</strain>
    </source>
</reference>
<dbReference type="GO" id="GO:0008171">
    <property type="term" value="F:O-methyltransferase activity"/>
    <property type="evidence" value="ECO:0007669"/>
    <property type="project" value="InterPro"/>
</dbReference>
<reference evidence="4 5" key="1">
    <citation type="submission" date="2019-12" db="EMBL/GenBank/DDBJ databases">
        <authorList>
            <person name="Lee S.D."/>
        </authorList>
    </citation>
    <scope>NUCLEOTIDE SEQUENCE [LARGE SCALE GENOMIC DNA]</scope>
    <source>
        <strain evidence="4 5">SAP-6</strain>
    </source>
</reference>
<dbReference type="PANTHER" id="PTHR10509">
    <property type="entry name" value="O-METHYLTRANSFERASE-RELATED"/>
    <property type="match status" value="1"/>
</dbReference>
<protein>
    <submittedName>
        <fullName evidence="4">Methyltransferase</fullName>
    </submittedName>
</protein>
<sequence>MDQTTWRAVDDYLTGWLVPEDAALRRALAANIQAGLPPHDVAPNQGKLLHIFARMVRARRILEIGTLGGYSTIWLARALPENGELVTLECAKNHAAIARQNLERAAPAARVTLRVGPALDTLATLDVNDPFDLIFIDADKANNPAYLGWSLTLSHPGTVIIADNVIRDGSILDHASRDERVTGIRHFFSALSANPGLTSTAIQTVGSKGWDGFSISLVN</sequence>
<dbReference type="EMBL" id="WUBS01000006">
    <property type="protein sequence ID" value="NDL62960.1"/>
    <property type="molecule type" value="Genomic_DNA"/>
</dbReference>
<keyword evidence="2 4" id="KW-0808">Transferase</keyword>
<evidence type="ECO:0000313" key="5">
    <source>
        <dbReference type="Proteomes" id="UP000461443"/>
    </source>
</evidence>
<dbReference type="InterPro" id="IPR002935">
    <property type="entry name" value="SAM_O-MeTrfase"/>
</dbReference>
<proteinExistence type="predicted"/>
<accession>A0A845SDU1</accession>
<dbReference type="RefSeq" id="WP_162365690.1">
    <property type="nucleotide sequence ID" value="NZ_WUBS01000006.1"/>
</dbReference>
<dbReference type="Proteomes" id="UP000461443">
    <property type="component" value="Unassembled WGS sequence"/>
</dbReference>
<dbReference type="PROSITE" id="PS51682">
    <property type="entry name" value="SAM_OMT_I"/>
    <property type="match status" value="1"/>
</dbReference>
<dbReference type="GO" id="GO:0008757">
    <property type="term" value="F:S-adenosylmethionine-dependent methyltransferase activity"/>
    <property type="evidence" value="ECO:0007669"/>
    <property type="project" value="TreeGrafter"/>
</dbReference>
<dbReference type="AlphaFoldDB" id="A0A845SDU1"/>
<evidence type="ECO:0000256" key="3">
    <source>
        <dbReference type="ARBA" id="ARBA00022691"/>
    </source>
</evidence>
<dbReference type="PANTHER" id="PTHR10509:SF14">
    <property type="entry name" value="CAFFEOYL-COA O-METHYLTRANSFERASE 3-RELATED"/>
    <property type="match status" value="1"/>
</dbReference>
<name>A0A845SDU1_9GAMM</name>
<keyword evidence="3" id="KW-0949">S-adenosyl-L-methionine</keyword>
<dbReference type="SUPFAM" id="SSF53335">
    <property type="entry name" value="S-adenosyl-L-methionine-dependent methyltransferases"/>
    <property type="match status" value="1"/>
</dbReference>
<dbReference type="Gene3D" id="3.40.50.150">
    <property type="entry name" value="Vaccinia Virus protein VP39"/>
    <property type="match status" value="1"/>
</dbReference>
<keyword evidence="5" id="KW-1185">Reference proteome</keyword>
<gene>
    <name evidence="4" type="ORF">GRH90_09390</name>
</gene>
<evidence type="ECO:0000256" key="2">
    <source>
        <dbReference type="ARBA" id="ARBA00022679"/>
    </source>
</evidence>
<dbReference type="Pfam" id="PF01596">
    <property type="entry name" value="Methyltransf_3"/>
    <property type="match status" value="1"/>
</dbReference>
<organism evidence="4 5">
    <name type="scientific">Acerihabitans arboris</name>
    <dbReference type="NCBI Taxonomy" id="2691583"/>
    <lineage>
        <taxon>Bacteria</taxon>
        <taxon>Pseudomonadati</taxon>
        <taxon>Pseudomonadota</taxon>
        <taxon>Gammaproteobacteria</taxon>
        <taxon>Enterobacterales</taxon>
        <taxon>Pectobacteriaceae</taxon>
        <taxon>Acerihabitans</taxon>
    </lineage>
</organism>
<dbReference type="CDD" id="cd02440">
    <property type="entry name" value="AdoMet_MTases"/>
    <property type="match status" value="1"/>
</dbReference>
<dbReference type="InterPro" id="IPR050362">
    <property type="entry name" value="Cation-dep_OMT"/>
</dbReference>